<dbReference type="EMBL" id="CP020472">
    <property type="protein sequence ID" value="ARD21757.1"/>
    <property type="molecule type" value="Genomic_DNA"/>
</dbReference>
<feature type="domain" description="Response regulatory" evidence="4">
    <location>
        <begin position="12"/>
        <end position="131"/>
    </location>
</feature>
<keyword evidence="2" id="KW-0597">Phosphoprotein</keyword>
<proteinExistence type="predicted"/>
<dbReference type="InterPro" id="IPR011006">
    <property type="entry name" value="CheY-like_superfamily"/>
</dbReference>
<dbReference type="InterPro" id="IPR001789">
    <property type="entry name" value="Sig_transdc_resp-reg_receiver"/>
</dbReference>
<dbReference type="Pfam" id="PF07228">
    <property type="entry name" value="SpoIIE"/>
    <property type="match status" value="1"/>
</dbReference>
<name>A0ABN4YFF6_9GAMM</name>
<dbReference type="CDD" id="cd00156">
    <property type="entry name" value="REC"/>
    <property type="match status" value="1"/>
</dbReference>
<dbReference type="SUPFAM" id="SSF81606">
    <property type="entry name" value="PP2C-like"/>
    <property type="match status" value="1"/>
</dbReference>
<sequence>MQNASTTPKRLSILLVEDTFSERYYIASLLQSFQPDDIEFEITQCEDGLTALDTCKLHDFDLIISDWRMPNMTGVELCKRLKASNNPAFFLLLTGNDKTEDMVYAMETGADDYITKPFLASVLKVKVLAAVRLIQAKKKILENNQKLEIELNNKQTELEQAATLQQSLLPKEDLSFDNWHVKHFFEPAAELAGDIFQCFKINEEWIGFYVIDVSGHGARAAMLSFTLAQGLSPQRMDWELAPEVLMHRLNLLFDDPANLGQFATVILGKINIKTHQVYMSSAGHPMPLIISKNDVQTLSVPSGLPIGIDKNSQYSTGEYQLYPGEQLLLFSDGVYEVNHPQHGMFGLARFKQRCAEAKNLPANKLLKHLTYVLNLWKQNQPQDDMSLLLFTAPET</sequence>
<dbReference type="InterPro" id="IPR001932">
    <property type="entry name" value="PPM-type_phosphatase-like_dom"/>
</dbReference>
<dbReference type="SUPFAM" id="SSF52172">
    <property type="entry name" value="CheY-like"/>
    <property type="match status" value="1"/>
</dbReference>
<gene>
    <name evidence="5" type="ORF">SJ2017_1433</name>
</gene>
<dbReference type="InterPro" id="IPR052016">
    <property type="entry name" value="Bact_Sigma-Reg"/>
</dbReference>
<accession>A0ABN4YFF6</accession>
<reference evidence="5 6" key="1">
    <citation type="submission" date="2017-03" db="EMBL/GenBank/DDBJ databases">
        <title>Genome sequencing of Shewanella japonica KCTC 22435.</title>
        <authorList>
            <person name="Kim K.M."/>
        </authorList>
    </citation>
    <scope>NUCLEOTIDE SEQUENCE [LARGE SCALE GENOMIC DNA]</scope>
    <source>
        <strain evidence="5 6">KCTC 22435</strain>
    </source>
</reference>
<feature type="modified residue" description="4-aspartylphosphate" evidence="2">
    <location>
        <position position="66"/>
    </location>
</feature>
<evidence type="ECO:0000256" key="1">
    <source>
        <dbReference type="ARBA" id="ARBA00022801"/>
    </source>
</evidence>
<dbReference type="SMART" id="SM00448">
    <property type="entry name" value="REC"/>
    <property type="match status" value="1"/>
</dbReference>
<evidence type="ECO:0000259" key="4">
    <source>
        <dbReference type="PROSITE" id="PS50110"/>
    </source>
</evidence>
<dbReference type="Gene3D" id="3.60.40.10">
    <property type="entry name" value="PPM-type phosphatase domain"/>
    <property type="match status" value="1"/>
</dbReference>
<keyword evidence="6" id="KW-1185">Reference proteome</keyword>
<dbReference type="PANTHER" id="PTHR43156:SF2">
    <property type="entry name" value="STAGE II SPORULATION PROTEIN E"/>
    <property type="match status" value="1"/>
</dbReference>
<keyword evidence="3" id="KW-0175">Coiled coil</keyword>
<evidence type="ECO:0000313" key="5">
    <source>
        <dbReference type="EMBL" id="ARD21757.1"/>
    </source>
</evidence>
<dbReference type="RefSeq" id="WP_080915338.1">
    <property type="nucleotide sequence ID" value="NZ_CP020472.1"/>
</dbReference>
<protein>
    <recommendedName>
        <fullName evidence="4">Response regulatory domain-containing protein</fullName>
    </recommendedName>
</protein>
<dbReference type="PROSITE" id="PS50110">
    <property type="entry name" value="RESPONSE_REGULATORY"/>
    <property type="match status" value="1"/>
</dbReference>
<organism evidence="5 6">
    <name type="scientific">Shewanella japonica</name>
    <dbReference type="NCBI Taxonomy" id="93973"/>
    <lineage>
        <taxon>Bacteria</taxon>
        <taxon>Pseudomonadati</taxon>
        <taxon>Pseudomonadota</taxon>
        <taxon>Gammaproteobacteria</taxon>
        <taxon>Alteromonadales</taxon>
        <taxon>Shewanellaceae</taxon>
        <taxon>Shewanella</taxon>
    </lineage>
</organism>
<dbReference type="PANTHER" id="PTHR43156">
    <property type="entry name" value="STAGE II SPORULATION PROTEIN E-RELATED"/>
    <property type="match status" value="1"/>
</dbReference>
<dbReference type="SMART" id="SM00331">
    <property type="entry name" value="PP2C_SIG"/>
    <property type="match status" value="1"/>
</dbReference>
<dbReference type="Pfam" id="PF00072">
    <property type="entry name" value="Response_reg"/>
    <property type="match status" value="1"/>
</dbReference>
<feature type="coiled-coil region" evidence="3">
    <location>
        <begin position="130"/>
        <end position="164"/>
    </location>
</feature>
<dbReference type="InterPro" id="IPR036457">
    <property type="entry name" value="PPM-type-like_dom_sf"/>
</dbReference>
<evidence type="ECO:0000313" key="6">
    <source>
        <dbReference type="Proteomes" id="UP000191820"/>
    </source>
</evidence>
<keyword evidence="1" id="KW-0378">Hydrolase</keyword>
<dbReference type="Gene3D" id="3.40.50.2300">
    <property type="match status" value="1"/>
</dbReference>
<evidence type="ECO:0000256" key="3">
    <source>
        <dbReference type="SAM" id="Coils"/>
    </source>
</evidence>
<evidence type="ECO:0000256" key="2">
    <source>
        <dbReference type="PROSITE-ProRule" id="PRU00169"/>
    </source>
</evidence>
<dbReference type="Proteomes" id="UP000191820">
    <property type="component" value="Chromosome"/>
</dbReference>